<dbReference type="Gene3D" id="3.30.420.270">
    <property type="match status" value="1"/>
</dbReference>
<dbReference type="RefSeq" id="WP_150577420.1">
    <property type="nucleotide sequence ID" value="NZ_CABPSN010000006.1"/>
</dbReference>
<evidence type="ECO:0000256" key="3">
    <source>
        <dbReference type="ARBA" id="ARBA00022475"/>
    </source>
</evidence>
<reference evidence="9 10" key="1">
    <citation type="submission" date="2019-08" db="EMBL/GenBank/DDBJ databases">
        <authorList>
            <person name="Peeters C."/>
        </authorList>
    </citation>
    <scope>NUCLEOTIDE SEQUENCE [LARGE SCALE GENOMIC DNA]</scope>
    <source>
        <strain evidence="9 10">LMG 31011</strain>
    </source>
</reference>
<evidence type="ECO:0000256" key="1">
    <source>
        <dbReference type="ARBA" id="ARBA00004162"/>
    </source>
</evidence>
<keyword evidence="3" id="KW-1003">Cell membrane</keyword>
<dbReference type="InterPro" id="IPR003400">
    <property type="entry name" value="ExbD"/>
</dbReference>
<dbReference type="GO" id="GO:0005886">
    <property type="term" value="C:plasma membrane"/>
    <property type="evidence" value="ECO:0007669"/>
    <property type="project" value="UniProtKB-SubCell"/>
</dbReference>
<dbReference type="EMBL" id="CABPSN010000006">
    <property type="protein sequence ID" value="VVE37587.1"/>
    <property type="molecule type" value="Genomic_DNA"/>
</dbReference>
<evidence type="ECO:0000256" key="8">
    <source>
        <dbReference type="SAM" id="Phobius"/>
    </source>
</evidence>
<evidence type="ECO:0000256" key="4">
    <source>
        <dbReference type="ARBA" id="ARBA00022692"/>
    </source>
</evidence>
<evidence type="ECO:0000256" key="6">
    <source>
        <dbReference type="ARBA" id="ARBA00023136"/>
    </source>
</evidence>
<dbReference type="PANTHER" id="PTHR30558">
    <property type="entry name" value="EXBD MEMBRANE COMPONENT OF PMF-DRIVEN MACROMOLECULE IMPORT SYSTEM"/>
    <property type="match status" value="1"/>
</dbReference>
<dbReference type="GO" id="GO:0022857">
    <property type="term" value="F:transmembrane transporter activity"/>
    <property type="evidence" value="ECO:0007669"/>
    <property type="project" value="InterPro"/>
</dbReference>
<comment type="similarity">
    <text evidence="2 7">Belongs to the ExbD/TolR family.</text>
</comment>
<dbReference type="GO" id="GO:0015031">
    <property type="term" value="P:protein transport"/>
    <property type="evidence" value="ECO:0007669"/>
    <property type="project" value="UniProtKB-KW"/>
</dbReference>
<gene>
    <name evidence="9" type="ORF">PAQ31011_04000</name>
</gene>
<dbReference type="Proteomes" id="UP000366819">
    <property type="component" value="Unassembled WGS sequence"/>
</dbReference>
<keyword evidence="7" id="KW-0653">Protein transport</keyword>
<evidence type="ECO:0000256" key="5">
    <source>
        <dbReference type="ARBA" id="ARBA00022989"/>
    </source>
</evidence>
<keyword evidence="7" id="KW-0813">Transport</keyword>
<dbReference type="Pfam" id="PF02472">
    <property type="entry name" value="ExbD"/>
    <property type="match status" value="1"/>
</dbReference>
<keyword evidence="5 8" id="KW-1133">Transmembrane helix</keyword>
<name>A0A5E4XML6_9BURK</name>
<protein>
    <submittedName>
        <fullName evidence="9">Biopolymer transporter ExbD</fullName>
    </submittedName>
</protein>
<keyword evidence="6 8" id="KW-0472">Membrane</keyword>
<dbReference type="AlphaFoldDB" id="A0A5E4XML6"/>
<accession>A0A5E4XML6</accession>
<organism evidence="9 10">
    <name type="scientific">Pandoraea aquatica</name>
    <dbReference type="NCBI Taxonomy" id="2508290"/>
    <lineage>
        <taxon>Bacteria</taxon>
        <taxon>Pseudomonadati</taxon>
        <taxon>Pseudomonadota</taxon>
        <taxon>Betaproteobacteria</taxon>
        <taxon>Burkholderiales</taxon>
        <taxon>Burkholderiaceae</taxon>
        <taxon>Pandoraea</taxon>
    </lineage>
</organism>
<dbReference type="PANTHER" id="PTHR30558:SF7">
    <property type="entry name" value="TOL-PAL SYSTEM PROTEIN TOLR"/>
    <property type="match status" value="1"/>
</dbReference>
<keyword evidence="10" id="KW-1185">Reference proteome</keyword>
<evidence type="ECO:0000256" key="7">
    <source>
        <dbReference type="RuleBase" id="RU003879"/>
    </source>
</evidence>
<evidence type="ECO:0000256" key="2">
    <source>
        <dbReference type="ARBA" id="ARBA00005811"/>
    </source>
</evidence>
<dbReference type="OrthoDB" id="9798629at2"/>
<comment type="subcellular location">
    <subcellularLocation>
        <location evidence="1">Cell membrane</location>
        <topology evidence="1">Single-pass membrane protein</topology>
    </subcellularLocation>
    <subcellularLocation>
        <location evidence="7">Cell membrane</location>
        <topology evidence="7">Single-pass type II membrane protein</topology>
    </subcellularLocation>
</comment>
<sequence>MAMTLPSGDGGAEHDEVMATINTTPLVDVMLVLLIIFLITIPVVSHTVPVTLPKEAVQPLQTTPQNVVLAVTHDGEVYWDERRMPDAATLLEKLKAVAVLTPQPEVHIRGDLDARYAAIGRVVLMCQRAGIAKVDFITEAPPRQ</sequence>
<keyword evidence="4 7" id="KW-0812">Transmembrane</keyword>
<evidence type="ECO:0000313" key="9">
    <source>
        <dbReference type="EMBL" id="VVE37587.1"/>
    </source>
</evidence>
<feature type="transmembrane region" description="Helical" evidence="8">
    <location>
        <begin position="26"/>
        <end position="44"/>
    </location>
</feature>
<evidence type="ECO:0000313" key="10">
    <source>
        <dbReference type="Proteomes" id="UP000366819"/>
    </source>
</evidence>
<proteinExistence type="inferred from homology"/>